<dbReference type="AlphaFoldDB" id="A0A2C9D0D8"/>
<feature type="transmembrane region" description="Helical" evidence="1">
    <location>
        <begin position="108"/>
        <end position="124"/>
    </location>
</feature>
<dbReference type="OrthoDB" id="9811204at2"/>
<dbReference type="KEGG" id="hdi:HDIA_0118"/>
<evidence type="ECO:0008006" key="4">
    <source>
        <dbReference type="Google" id="ProtNLM"/>
    </source>
</evidence>
<dbReference type="Proteomes" id="UP000223606">
    <property type="component" value="Chromosome 1"/>
</dbReference>
<feature type="transmembrane region" description="Helical" evidence="1">
    <location>
        <begin position="35"/>
        <end position="55"/>
    </location>
</feature>
<feature type="transmembrane region" description="Helical" evidence="1">
    <location>
        <begin position="169"/>
        <end position="191"/>
    </location>
</feature>
<proteinExistence type="predicted"/>
<name>A0A2C9D0D8_9HYPH</name>
<dbReference type="EMBL" id="LT960614">
    <property type="protein sequence ID" value="SON53659.1"/>
    <property type="molecule type" value="Genomic_DNA"/>
</dbReference>
<reference evidence="3" key="1">
    <citation type="submission" date="2017-09" db="EMBL/GenBank/DDBJ databases">
        <title>Genome sequence of Nannocystis excedens DSM 71.</title>
        <authorList>
            <person name="Blom J."/>
        </authorList>
    </citation>
    <scope>NUCLEOTIDE SEQUENCE [LARGE SCALE GENOMIC DNA]</scope>
    <source>
        <strain evidence="3">type strain: E19</strain>
    </source>
</reference>
<protein>
    <recommendedName>
        <fullName evidence="4">Yip1 domain protein</fullName>
    </recommendedName>
</protein>
<organism evidence="2 3">
    <name type="scientific">Hartmannibacter diazotrophicus</name>
    <dbReference type="NCBI Taxonomy" id="1482074"/>
    <lineage>
        <taxon>Bacteria</taxon>
        <taxon>Pseudomonadati</taxon>
        <taxon>Pseudomonadota</taxon>
        <taxon>Alphaproteobacteria</taxon>
        <taxon>Hyphomicrobiales</taxon>
        <taxon>Pleomorphomonadaceae</taxon>
        <taxon>Hartmannibacter</taxon>
    </lineage>
</organism>
<feature type="transmembrane region" description="Helical" evidence="1">
    <location>
        <begin position="131"/>
        <end position="157"/>
    </location>
</feature>
<evidence type="ECO:0000313" key="2">
    <source>
        <dbReference type="EMBL" id="SON53659.1"/>
    </source>
</evidence>
<keyword evidence="1" id="KW-1133">Transmembrane helix</keyword>
<accession>A0A2C9D0D8</accession>
<keyword evidence="3" id="KW-1185">Reference proteome</keyword>
<feature type="transmembrane region" description="Helical" evidence="1">
    <location>
        <begin position="76"/>
        <end position="102"/>
    </location>
</feature>
<evidence type="ECO:0000313" key="3">
    <source>
        <dbReference type="Proteomes" id="UP000223606"/>
    </source>
</evidence>
<evidence type="ECO:0000256" key="1">
    <source>
        <dbReference type="SAM" id="Phobius"/>
    </source>
</evidence>
<gene>
    <name evidence="2" type="ORF">HDIA_0118</name>
</gene>
<sequence length="197" mass="21709">MLTFAEISGSLYAITDMVRGRPHAMKRLDTSYEGFWRSFLVIILLLPFFGIVHVAERHALIENSAMTEDLFPTGRFLVLRVLGTLVDFVDFPLLLALIGGLLGISRRYVPYVVALNWLTPLIVIPSSLIYLVYLIGLYGIATATELALLVSMAGLWLEFLVTRATLQVSIAFAIGLVAMHFALSIVAILLVSRLAGI</sequence>
<keyword evidence="1" id="KW-0472">Membrane</keyword>
<keyword evidence="1" id="KW-0812">Transmembrane</keyword>
<dbReference type="RefSeq" id="WP_099553410.1">
    <property type="nucleotide sequence ID" value="NZ_LT960614.1"/>
</dbReference>